<reference evidence="1" key="1">
    <citation type="journal article" date="2021" name="bioRxiv">
        <title>Whole Genome Assembly and Annotation of Northern Wild Rice, Zizania palustris L., Supports a Whole Genome Duplication in the Zizania Genus.</title>
        <authorList>
            <person name="Haas M."/>
            <person name="Kono T."/>
            <person name="Macchietto M."/>
            <person name="Millas R."/>
            <person name="McGilp L."/>
            <person name="Shao M."/>
            <person name="Duquette J."/>
            <person name="Hirsch C.N."/>
            <person name="Kimball J."/>
        </authorList>
    </citation>
    <scope>NUCLEOTIDE SEQUENCE</scope>
    <source>
        <tissue evidence="1">Fresh leaf tissue</tissue>
    </source>
</reference>
<gene>
    <name evidence="1" type="ORF">GUJ93_ZPchr0006g42937</name>
</gene>
<name>A0A8J5T994_ZIZPA</name>
<evidence type="ECO:0000313" key="2">
    <source>
        <dbReference type="Proteomes" id="UP000729402"/>
    </source>
</evidence>
<dbReference type="EMBL" id="JAAALK010000283">
    <property type="protein sequence ID" value="KAG8075953.1"/>
    <property type="molecule type" value="Genomic_DNA"/>
</dbReference>
<reference evidence="1" key="2">
    <citation type="submission" date="2021-02" db="EMBL/GenBank/DDBJ databases">
        <authorList>
            <person name="Kimball J.A."/>
            <person name="Haas M.W."/>
            <person name="Macchietto M."/>
            <person name="Kono T."/>
            <person name="Duquette J."/>
            <person name="Shao M."/>
        </authorList>
    </citation>
    <scope>NUCLEOTIDE SEQUENCE</scope>
    <source>
        <tissue evidence="1">Fresh leaf tissue</tissue>
    </source>
</reference>
<protein>
    <submittedName>
        <fullName evidence="1">Uncharacterized protein</fullName>
    </submittedName>
</protein>
<sequence length="166" mass="18351">MARSAQRSRCSRTSPLPASERTPVTVCLLIKLCVRHGTASDGRLIHRHVFDSGHGGAPFGSSLFVSIPRLHVRKVRPTRRRAQAVRRNAQKNVVSGRPSLRRWPTPAGGRKEEAMRFLVAMLREGVAPNMTLSRPFWVLAARGSARGIAREHAKVGLESDVFVRSS</sequence>
<accession>A0A8J5T994</accession>
<dbReference type="Proteomes" id="UP000729402">
    <property type="component" value="Unassembled WGS sequence"/>
</dbReference>
<comment type="caution">
    <text evidence="1">The sequence shown here is derived from an EMBL/GenBank/DDBJ whole genome shotgun (WGS) entry which is preliminary data.</text>
</comment>
<dbReference type="AlphaFoldDB" id="A0A8J5T994"/>
<organism evidence="1 2">
    <name type="scientific">Zizania palustris</name>
    <name type="common">Northern wild rice</name>
    <dbReference type="NCBI Taxonomy" id="103762"/>
    <lineage>
        <taxon>Eukaryota</taxon>
        <taxon>Viridiplantae</taxon>
        <taxon>Streptophyta</taxon>
        <taxon>Embryophyta</taxon>
        <taxon>Tracheophyta</taxon>
        <taxon>Spermatophyta</taxon>
        <taxon>Magnoliopsida</taxon>
        <taxon>Liliopsida</taxon>
        <taxon>Poales</taxon>
        <taxon>Poaceae</taxon>
        <taxon>BOP clade</taxon>
        <taxon>Oryzoideae</taxon>
        <taxon>Oryzeae</taxon>
        <taxon>Zizaniinae</taxon>
        <taxon>Zizania</taxon>
    </lineage>
</organism>
<dbReference type="OrthoDB" id="185373at2759"/>
<keyword evidence="2" id="KW-1185">Reference proteome</keyword>
<evidence type="ECO:0000313" key="1">
    <source>
        <dbReference type="EMBL" id="KAG8075953.1"/>
    </source>
</evidence>
<proteinExistence type="predicted"/>